<organism evidence="3 4">
    <name type="scientific">Glycomyces rhizosphaerae</name>
    <dbReference type="NCBI Taxonomy" id="2054422"/>
    <lineage>
        <taxon>Bacteria</taxon>
        <taxon>Bacillati</taxon>
        <taxon>Actinomycetota</taxon>
        <taxon>Actinomycetes</taxon>
        <taxon>Glycomycetales</taxon>
        <taxon>Glycomycetaceae</taxon>
        <taxon>Glycomyces</taxon>
    </lineage>
</organism>
<comment type="caution">
    <text evidence="3">The sequence shown here is derived from an EMBL/GenBank/DDBJ whole genome shotgun (WGS) entry which is preliminary data.</text>
</comment>
<feature type="domain" description="DUF4132" evidence="2">
    <location>
        <begin position="828"/>
        <end position="1010"/>
    </location>
</feature>
<evidence type="ECO:0000259" key="2">
    <source>
        <dbReference type="Pfam" id="PF13569"/>
    </source>
</evidence>
<dbReference type="RefSeq" id="WP_387977668.1">
    <property type="nucleotide sequence ID" value="NZ_JBHRWO010000014.1"/>
</dbReference>
<dbReference type="Pfam" id="PF13569">
    <property type="entry name" value="DUF4132"/>
    <property type="match status" value="1"/>
</dbReference>
<proteinExistence type="predicted"/>
<evidence type="ECO:0000313" key="3">
    <source>
        <dbReference type="EMBL" id="MFC3494157.1"/>
    </source>
</evidence>
<keyword evidence="4" id="KW-1185">Reference proteome</keyword>
<feature type="region of interest" description="Disordered" evidence="1">
    <location>
        <begin position="822"/>
        <end position="845"/>
    </location>
</feature>
<reference evidence="4" key="1">
    <citation type="journal article" date="2019" name="Int. J. Syst. Evol. Microbiol.">
        <title>The Global Catalogue of Microorganisms (GCM) 10K type strain sequencing project: providing services to taxonomists for standard genome sequencing and annotation.</title>
        <authorList>
            <consortium name="The Broad Institute Genomics Platform"/>
            <consortium name="The Broad Institute Genome Sequencing Center for Infectious Disease"/>
            <person name="Wu L."/>
            <person name="Ma J."/>
        </authorList>
    </citation>
    <scope>NUCLEOTIDE SEQUENCE [LARGE SCALE GENOMIC DNA]</scope>
    <source>
        <strain evidence="4">CGMCC 4.7396</strain>
    </source>
</reference>
<evidence type="ECO:0000313" key="4">
    <source>
        <dbReference type="Proteomes" id="UP001595712"/>
    </source>
</evidence>
<protein>
    <submittedName>
        <fullName evidence="3">DUF4132 domain-containing protein</fullName>
    </submittedName>
</protein>
<sequence>MANPLHEQAPEIPADWEPLLLPRRGRRPGTPVALDPEAPKIVQELLNWGELQLRVALGRPSNHAFAESGNAFLDGEADPRGAAIAAVLLAGAPNRKSTSILRPELDAWVIEHGLPFAVCATVHRLTVANARYFHRTRDELPVNIDLTQGKLEWHYYTGIGRELRYGIAAIRGLLAAASEDEYAEVVAAVAAHRATLATRLAAAFLLPDERDWVAESCDEYQQHQARHRKPDPLLWLSIDDPALLGRAGLSAFPADDCTPAVVAAIVDNLGPASLPVLTETLRRKPKADERRILLRGIAALPTDAAIQYLIGRLAEPFVAEALAESAERFPVNFLRGATRATGASPRLAAIVRRVDPEALARLTEPERADVQALLDAASVVPEADPAHLPPLLTTPPWTVKRPKRKPVVIEGLVPPDTKRLEWSDVERAERASYKPVFGAGSWSWRIGHQADYYRDLPPFYAEAPMELVRPFFDQWNGECRYTFGDELQQILWRFGEEAIDRIVGLLKTRTERHAALPPIFSAGAARLAADWLLRLKTARPSAFRWFERHGLDAVPMLVPDALGTDKKARQAAEAALAHLAASHGLDAVAGAAEPFGPEAAAAIRAVADRDPLEPQGKLPSANGLADPELLPQVLLQGAGQALPVASVPHLVTVLSLTNLDVPYAGTEVIAETCDAASLTRFSWALFELWIAGGSDAKGNWTLTQLARFADDDTVRRLAPMIREWPGEGQHKRAVTGLAVLGAIGSEEALRAIQGIADKVKFKGLKEEARRQIDLIAEDLGLTSEQLADRLVPDFGLGDSGALVLDYGPRVFTVGFDEQLRPFVTDGDGKPRKSLPKPGAKDDPETAEAAYRRFAQLRKDLRAVAADQVRRLEAAMVASRTWTLAEFRQCFAEHAFMSHLARRVLWQATVDGEPVAFRVAEDRTYTDVEDDELELHEDAVIRLAHPLHFGEATLAAWSQVFADYEILQPFPQLARPAMVLTEEELATGELTRFDKIEVESGPLLGLTKHGWHRSDPQDAGIEPGLYFPLPGGGSLVMLLNEGLWVGAMDDVPAQTFELRWSAGGFHDWTADRERAKAVVNRLDPVTVSEILLILDRLTGGRAAGNPVS</sequence>
<dbReference type="InterPro" id="IPR025406">
    <property type="entry name" value="DUF4132"/>
</dbReference>
<evidence type="ECO:0000256" key="1">
    <source>
        <dbReference type="SAM" id="MobiDB-lite"/>
    </source>
</evidence>
<dbReference type="EMBL" id="JBHRWO010000014">
    <property type="protein sequence ID" value="MFC3494157.1"/>
    <property type="molecule type" value="Genomic_DNA"/>
</dbReference>
<name>A0ABV7Q006_9ACTN</name>
<accession>A0ABV7Q006</accession>
<dbReference type="Proteomes" id="UP001595712">
    <property type="component" value="Unassembled WGS sequence"/>
</dbReference>
<gene>
    <name evidence="3" type="ORF">ACFO8M_16875</name>
</gene>